<gene>
    <name evidence="3" type="ordered locus">KSE_43170</name>
</gene>
<feature type="region of interest" description="Disordered" evidence="1">
    <location>
        <begin position="149"/>
        <end position="168"/>
    </location>
</feature>
<dbReference type="GO" id="GO:0003676">
    <property type="term" value="F:nucleic acid binding"/>
    <property type="evidence" value="ECO:0007669"/>
    <property type="project" value="InterPro"/>
</dbReference>
<proteinExistence type="predicted"/>
<dbReference type="EMBL" id="AP010968">
    <property type="protein sequence ID" value="BAJ30101.1"/>
    <property type="molecule type" value="Genomic_DNA"/>
</dbReference>
<sequence length="168" mass="18196">MNTTLQHRDGGAAPPPPGGCQDARMVNPTEWARIRAGLRFGQRLTGTVTAVPNPGATGIFVDVGLPVGGFVDVLLLPADAQRWPRVGERAEYEVWWADDRPQLRLKPVDPRHLAEDFAAWRAEHRPRWPEPEPIDQARAAAAAEVAELLPGGNAEGPEAVPPGLRATE</sequence>
<dbReference type="AlphaFoldDB" id="E4NF21"/>
<accession>E4NF21</accession>
<name>E4NF21_KITSK</name>
<dbReference type="HOGENOM" id="CLU_1584312_0_0_11"/>
<feature type="domain" description="S1 motif" evidence="2">
    <location>
        <begin position="41"/>
        <end position="108"/>
    </location>
</feature>
<evidence type="ECO:0000313" key="3">
    <source>
        <dbReference type="EMBL" id="BAJ30101.1"/>
    </source>
</evidence>
<feature type="region of interest" description="Disordered" evidence="1">
    <location>
        <begin position="1"/>
        <end position="21"/>
    </location>
</feature>
<dbReference type="InterPro" id="IPR003029">
    <property type="entry name" value="S1_domain"/>
</dbReference>
<dbReference type="PROSITE" id="PS50126">
    <property type="entry name" value="S1"/>
    <property type="match status" value="1"/>
</dbReference>
<organism evidence="3 4">
    <name type="scientific">Kitasatospora setae (strain ATCC 33774 / DSM 43861 / JCM 3304 / KCC A-0304 / NBRC 14216 / KM-6054)</name>
    <name type="common">Streptomyces setae</name>
    <dbReference type="NCBI Taxonomy" id="452652"/>
    <lineage>
        <taxon>Bacteria</taxon>
        <taxon>Bacillati</taxon>
        <taxon>Actinomycetota</taxon>
        <taxon>Actinomycetes</taxon>
        <taxon>Kitasatosporales</taxon>
        <taxon>Streptomycetaceae</taxon>
        <taxon>Kitasatospora</taxon>
    </lineage>
</organism>
<evidence type="ECO:0000259" key="2">
    <source>
        <dbReference type="PROSITE" id="PS50126"/>
    </source>
</evidence>
<dbReference type="Proteomes" id="UP000007076">
    <property type="component" value="Chromosome"/>
</dbReference>
<dbReference type="eggNOG" id="ENOG502ZKZP">
    <property type="taxonomic scope" value="Bacteria"/>
</dbReference>
<evidence type="ECO:0000256" key="1">
    <source>
        <dbReference type="SAM" id="MobiDB-lite"/>
    </source>
</evidence>
<keyword evidence="4" id="KW-1185">Reference proteome</keyword>
<protein>
    <recommendedName>
        <fullName evidence="2">S1 motif domain-containing protein</fullName>
    </recommendedName>
</protein>
<dbReference type="PATRIC" id="fig|452652.3.peg.4299"/>
<feature type="compositionally biased region" description="Basic and acidic residues" evidence="1">
    <location>
        <begin position="1"/>
        <end position="10"/>
    </location>
</feature>
<evidence type="ECO:0000313" key="4">
    <source>
        <dbReference type="Proteomes" id="UP000007076"/>
    </source>
</evidence>
<dbReference type="KEGG" id="ksk:KSE_43170"/>
<reference evidence="3 4" key="1">
    <citation type="journal article" date="2010" name="DNA Res.">
        <title>Genome sequence of Kitasatospora setae NBRC 14216T: an evolutionary snapshot of the family Streptomycetaceae.</title>
        <authorList>
            <person name="Ichikawa N."/>
            <person name="Oguchi A."/>
            <person name="Ikeda H."/>
            <person name="Ishikawa J."/>
            <person name="Kitani S."/>
            <person name="Watanabe Y."/>
            <person name="Nakamura S."/>
            <person name="Katano Y."/>
            <person name="Kishi E."/>
            <person name="Sasagawa M."/>
            <person name="Ankai A."/>
            <person name="Fukui S."/>
            <person name="Hashimoto Y."/>
            <person name="Kamata S."/>
            <person name="Otoguro M."/>
            <person name="Tanikawa S."/>
            <person name="Nihira T."/>
            <person name="Horinouchi S."/>
            <person name="Ohnishi Y."/>
            <person name="Hayakawa M."/>
            <person name="Kuzuyama T."/>
            <person name="Arisawa A."/>
            <person name="Nomoto F."/>
            <person name="Miura H."/>
            <person name="Takahashi Y."/>
            <person name="Fujita N."/>
        </authorList>
    </citation>
    <scope>NUCLEOTIDE SEQUENCE [LARGE SCALE GENOMIC DNA]</scope>
    <source>
        <strain evidence="4">ATCC 33774 / DSM 43861 / JCM 3304 / KCC A-0304 / NBRC 14216 / KM-6054</strain>
    </source>
</reference>